<dbReference type="RefSeq" id="WP_088649527.1">
    <property type="nucleotide sequence ID" value="NZ_AQQR01000003.1"/>
</dbReference>
<organism evidence="2 3">
    <name type="scientific">Marinibacterium profundimaris</name>
    <dbReference type="NCBI Taxonomy" id="1679460"/>
    <lineage>
        <taxon>Bacteria</taxon>
        <taxon>Pseudomonadati</taxon>
        <taxon>Pseudomonadota</taxon>
        <taxon>Alphaproteobacteria</taxon>
        <taxon>Rhodobacterales</taxon>
        <taxon>Paracoccaceae</taxon>
        <taxon>Marinibacterium</taxon>
    </lineage>
</organism>
<reference evidence="2 3" key="1">
    <citation type="submission" date="2013-04" db="EMBL/GenBank/DDBJ databases">
        <title>Oceanicola sp. 22II1-22F33 Genome Sequencing.</title>
        <authorList>
            <person name="Lai Q."/>
            <person name="Li G."/>
            <person name="Shao Z."/>
        </authorList>
    </citation>
    <scope>NUCLEOTIDE SEQUENCE [LARGE SCALE GENOMIC DNA]</scope>
    <source>
        <strain evidence="2 3">22II1-22F33</strain>
    </source>
</reference>
<dbReference type="Proteomes" id="UP000215377">
    <property type="component" value="Unassembled WGS sequence"/>
</dbReference>
<dbReference type="OrthoDB" id="583390at2"/>
<comment type="caution">
    <text evidence="2">The sequence shown here is derived from an EMBL/GenBank/DDBJ whole genome shotgun (WGS) entry which is preliminary data.</text>
</comment>
<evidence type="ECO:0000313" key="3">
    <source>
        <dbReference type="Proteomes" id="UP000215377"/>
    </source>
</evidence>
<dbReference type="AlphaFoldDB" id="A0A225NLD5"/>
<gene>
    <name evidence="2" type="ORF">ATO3_08990</name>
</gene>
<name>A0A225NLD5_9RHOB</name>
<protein>
    <submittedName>
        <fullName evidence="2">Uncharacterized protein</fullName>
    </submittedName>
</protein>
<accession>A0A225NLD5</accession>
<feature type="signal peptide" evidence="1">
    <location>
        <begin position="1"/>
        <end position="21"/>
    </location>
</feature>
<evidence type="ECO:0000256" key="1">
    <source>
        <dbReference type="SAM" id="SignalP"/>
    </source>
</evidence>
<dbReference type="EMBL" id="AQQR01000003">
    <property type="protein sequence ID" value="OWU74743.1"/>
    <property type="molecule type" value="Genomic_DNA"/>
</dbReference>
<evidence type="ECO:0000313" key="2">
    <source>
        <dbReference type="EMBL" id="OWU74743.1"/>
    </source>
</evidence>
<keyword evidence="1" id="KW-0732">Signal</keyword>
<feature type="chain" id="PRO_5012104084" evidence="1">
    <location>
        <begin position="22"/>
        <end position="84"/>
    </location>
</feature>
<keyword evidence="3" id="KW-1185">Reference proteome</keyword>
<sequence>MTRVLVMAAALAAGLSAPVFADDAPTEAEMEAILDILDNMECEMDPDDIEVEADGYELDDVFCSDGQYDIELSKDFEVVEKRKE</sequence>
<proteinExistence type="predicted"/>